<keyword evidence="2" id="KW-1185">Reference proteome</keyword>
<dbReference type="HOGENOM" id="CLU_080178_0_0_7"/>
<dbReference type="PANTHER" id="PTHR35866">
    <property type="entry name" value="PUTATIVE-RELATED"/>
    <property type="match status" value="1"/>
</dbReference>
<dbReference type="PANTHER" id="PTHR35866:SF1">
    <property type="entry name" value="YKGJ FAMILY CYSTEINE CLUSTER PROTEIN"/>
    <property type="match status" value="1"/>
</dbReference>
<dbReference type="InterPro" id="IPR005358">
    <property type="entry name" value="Puta_zinc/iron-chelating_dom"/>
</dbReference>
<dbReference type="KEGG" id="dal:Dalk_2893"/>
<reference evidence="1 2" key="1">
    <citation type="journal article" date="2012" name="Environ. Microbiol.">
        <title>The genome sequence of Desulfatibacillum alkenivorans AK-01: a blueprint for anaerobic alkane oxidation.</title>
        <authorList>
            <person name="Callaghan A.V."/>
            <person name="Morris B.E."/>
            <person name="Pereira I.A."/>
            <person name="McInerney M.J."/>
            <person name="Austin R.N."/>
            <person name="Groves J.T."/>
            <person name="Kukor J.J."/>
            <person name="Suflita J.M."/>
            <person name="Young L.Y."/>
            <person name="Zylstra G.J."/>
            <person name="Wawrik B."/>
        </authorList>
    </citation>
    <scope>NUCLEOTIDE SEQUENCE [LARGE SCALE GENOMIC DNA]</scope>
    <source>
        <strain evidence="1 2">AK-01</strain>
    </source>
</reference>
<protein>
    <recommendedName>
        <fullName evidence="3">YkgJ family cysteine cluster protein</fullName>
    </recommendedName>
</protein>
<proteinExistence type="predicted"/>
<name>B8FBD9_DESAL</name>
<evidence type="ECO:0008006" key="3">
    <source>
        <dbReference type="Google" id="ProtNLM"/>
    </source>
</evidence>
<accession>B8FBD9</accession>
<organism evidence="1 2">
    <name type="scientific">Desulfatibacillum aliphaticivorans</name>
    <dbReference type="NCBI Taxonomy" id="218208"/>
    <lineage>
        <taxon>Bacteria</taxon>
        <taxon>Pseudomonadati</taxon>
        <taxon>Thermodesulfobacteriota</taxon>
        <taxon>Desulfobacteria</taxon>
        <taxon>Desulfobacterales</taxon>
        <taxon>Desulfatibacillaceae</taxon>
        <taxon>Desulfatibacillum</taxon>
    </lineage>
</organism>
<sequence>MSQDTPKAQLEPLQLTINSRFQFRCGPDLECFTKCCRGIDIVLTPYDIIRMKKRLDLDSEQFLAIYTRPELLEKTDLPVPVLRMLEDEEGQEDNPPCPFVREEGCIIYEDRPAACRYYPLGHATMRPKEGDATEEFFFFVKEPHCKGFEVEKEWSVAEWRKDQGVEAHDEINEGWNELVVRKRSFPPNIKITEPAKKMFYMACYNLDQFRRFVFESTFLTLHPLDEKTIEAIKTDDVALLKVGTEWLKGALFSQGSMKVSEDQAQKRVFNK</sequence>
<evidence type="ECO:0000313" key="1">
    <source>
        <dbReference type="EMBL" id="ACL04583.1"/>
    </source>
</evidence>
<dbReference type="RefSeq" id="WP_015947652.1">
    <property type="nucleotide sequence ID" value="NC_011768.1"/>
</dbReference>
<dbReference type="EMBL" id="CP001322">
    <property type="protein sequence ID" value="ACL04583.1"/>
    <property type="molecule type" value="Genomic_DNA"/>
</dbReference>
<gene>
    <name evidence="1" type="ordered locus">Dalk_2893</name>
</gene>
<dbReference type="Pfam" id="PF03692">
    <property type="entry name" value="CxxCxxCC"/>
    <property type="match status" value="1"/>
</dbReference>
<dbReference type="Proteomes" id="UP000000739">
    <property type="component" value="Chromosome"/>
</dbReference>
<dbReference type="eggNOG" id="COG0727">
    <property type="taxonomic scope" value="Bacteria"/>
</dbReference>
<evidence type="ECO:0000313" key="2">
    <source>
        <dbReference type="Proteomes" id="UP000000739"/>
    </source>
</evidence>
<dbReference type="AlphaFoldDB" id="B8FBD9"/>